<evidence type="ECO:0000313" key="1">
    <source>
        <dbReference type="EMBL" id="JAH54563.1"/>
    </source>
</evidence>
<sequence>MRNNFEKEKIIRDQMADFLVEYPEPNKKLYLCEQLA</sequence>
<dbReference type="AlphaFoldDB" id="A0A0E9TPA8"/>
<protein>
    <submittedName>
        <fullName evidence="1">Uncharacterized protein</fullName>
    </submittedName>
</protein>
<organism evidence="1">
    <name type="scientific">Anguilla anguilla</name>
    <name type="common">European freshwater eel</name>
    <name type="synonym">Muraena anguilla</name>
    <dbReference type="NCBI Taxonomy" id="7936"/>
    <lineage>
        <taxon>Eukaryota</taxon>
        <taxon>Metazoa</taxon>
        <taxon>Chordata</taxon>
        <taxon>Craniata</taxon>
        <taxon>Vertebrata</taxon>
        <taxon>Euteleostomi</taxon>
        <taxon>Actinopterygii</taxon>
        <taxon>Neopterygii</taxon>
        <taxon>Teleostei</taxon>
        <taxon>Anguilliformes</taxon>
        <taxon>Anguillidae</taxon>
        <taxon>Anguilla</taxon>
    </lineage>
</organism>
<accession>A0A0E9TPA8</accession>
<proteinExistence type="predicted"/>
<dbReference type="EMBL" id="GBXM01054014">
    <property type="protein sequence ID" value="JAH54563.1"/>
    <property type="molecule type" value="Transcribed_RNA"/>
</dbReference>
<reference evidence="1" key="2">
    <citation type="journal article" date="2015" name="Fish Shellfish Immunol.">
        <title>Early steps in the European eel (Anguilla anguilla)-Vibrio vulnificus interaction in the gills: Role of the RtxA13 toxin.</title>
        <authorList>
            <person name="Callol A."/>
            <person name="Pajuelo D."/>
            <person name="Ebbesson L."/>
            <person name="Teles M."/>
            <person name="MacKenzie S."/>
            <person name="Amaro C."/>
        </authorList>
    </citation>
    <scope>NUCLEOTIDE SEQUENCE</scope>
</reference>
<name>A0A0E9TPA8_ANGAN</name>
<reference evidence="1" key="1">
    <citation type="submission" date="2014-11" db="EMBL/GenBank/DDBJ databases">
        <authorList>
            <person name="Amaro Gonzalez C."/>
        </authorList>
    </citation>
    <scope>NUCLEOTIDE SEQUENCE</scope>
</reference>